<dbReference type="GO" id="GO:0003677">
    <property type="term" value="F:DNA binding"/>
    <property type="evidence" value="ECO:0007669"/>
    <property type="project" value="UniProtKB-KW"/>
</dbReference>
<comment type="caution">
    <text evidence="2">The sequence shown here is derived from an EMBL/GenBank/DDBJ whole genome shotgun (WGS) entry which is preliminary data.</text>
</comment>
<dbReference type="EMBL" id="AMEP01000101">
    <property type="protein sequence ID" value="EKX99538.1"/>
    <property type="molecule type" value="Genomic_DNA"/>
</dbReference>
<dbReference type="AlphaFoldDB" id="L1N7P1"/>
<dbReference type="RefSeq" id="WP_009163039.1">
    <property type="nucleotide sequence ID" value="NZ_KB291003.1"/>
</dbReference>
<dbReference type="PROSITE" id="PS50943">
    <property type="entry name" value="HTH_CROC1"/>
    <property type="match status" value="1"/>
</dbReference>
<dbReference type="Proteomes" id="UP000010433">
    <property type="component" value="Unassembled WGS sequence"/>
</dbReference>
<reference evidence="2 3" key="1">
    <citation type="submission" date="2012-05" db="EMBL/GenBank/DDBJ databases">
        <authorList>
            <person name="Weinstock G."/>
            <person name="Sodergren E."/>
            <person name="Lobos E.A."/>
            <person name="Fulton L."/>
            <person name="Fulton R."/>
            <person name="Courtney L."/>
            <person name="Fronick C."/>
            <person name="O'Laughlin M."/>
            <person name="Godfrey J."/>
            <person name="Wilson R.M."/>
            <person name="Miner T."/>
            <person name="Farmer C."/>
            <person name="Delehaunty K."/>
            <person name="Cordes M."/>
            <person name="Minx P."/>
            <person name="Tomlinson C."/>
            <person name="Chen J."/>
            <person name="Wollam A."/>
            <person name="Pepin K.H."/>
            <person name="Bhonagiri V."/>
            <person name="Zhang X."/>
            <person name="Suruliraj S."/>
            <person name="Warren W."/>
            <person name="Mitreva M."/>
            <person name="Mardis E.R."/>
            <person name="Wilson R.K."/>
        </authorList>
    </citation>
    <scope>NUCLEOTIDE SEQUENCE [LARGE SCALE GENOMIC DNA]</scope>
    <source>
        <strain evidence="2 3">F0055</strain>
    </source>
</reference>
<dbReference type="InterPro" id="IPR001387">
    <property type="entry name" value="Cro/C1-type_HTH"/>
</dbReference>
<dbReference type="SUPFAM" id="SSF47413">
    <property type="entry name" value="lambda repressor-like DNA-binding domains"/>
    <property type="match status" value="1"/>
</dbReference>
<keyword evidence="2" id="KW-0238">DNA-binding</keyword>
<evidence type="ECO:0000259" key="1">
    <source>
        <dbReference type="PROSITE" id="PS50943"/>
    </source>
</evidence>
<sequence length="155" mass="18024">MKERIRKIMESQHMTQQTFAQFIGMSPALLSSIFNERTKPTINIVEAIKNKIPKISTDWLMFGIGDMYIESENKGSNNFYNNKISETSFLNFSDDNSTPSLFSPKKETLNSYTQQVVEQPFIKNVALPQKRVTEIRIFYDDQTWESFYPSNKATK</sequence>
<dbReference type="CDD" id="cd00093">
    <property type="entry name" value="HTH_XRE"/>
    <property type="match status" value="1"/>
</dbReference>
<name>L1N7P1_9BACT</name>
<dbReference type="OrthoDB" id="1034290at2"/>
<dbReference type="Pfam" id="PF01381">
    <property type="entry name" value="HTH_3"/>
    <property type="match status" value="1"/>
</dbReference>
<dbReference type="Gene3D" id="1.10.260.40">
    <property type="entry name" value="lambda repressor-like DNA-binding domains"/>
    <property type="match status" value="1"/>
</dbReference>
<dbReference type="SMART" id="SM00530">
    <property type="entry name" value="HTH_XRE"/>
    <property type="match status" value="1"/>
</dbReference>
<organism evidence="2 3">
    <name type="scientific">Hoylesella saccharolytica F0055</name>
    <dbReference type="NCBI Taxonomy" id="1127699"/>
    <lineage>
        <taxon>Bacteria</taxon>
        <taxon>Pseudomonadati</taxon>
        <taxon>Bacteroidota</taxon>
        <taxon>Bacteroidia</taxon>
        <taxon>Bacteroidales</taxon>
        <taxon>Prevotellaceae</taxon>
        <taxon>Hoylesella</taxon>
    </lineage>
</organism>
<dbReference type="HOGENOM" id="CLU_105312_0_0_10"/>
<dbReference type="InterPro" id="IPR010982">
    <property type="entry name" value="Lambda_DNA-bd_dom_sf"/>
</dbReference>
<proteinExistence type="predicted"/>
<gene>
    <name evidence="2" type="ORF">HMPREF9151_01735</name>
</gene>
<feature type="domain" description="HTH cro/C1-type" evidence="1">
    <location>
        <begin position="5"/>
        <end position="60"/>
    </location>
</feature>
<evidence type="ECO:0000313" key="2">
    <source>
        <dbReference type="EMBL" id="EKX99538.1"/>
    </source>
</evidence>
<accession>L1N7P1</accession>
<keyword evidence="3" id="KW-1185">Reference proteome</keyword>
<evidence type="ECO:0000313" key="3">
    <source>
        <dbReference type="Proteomes" id="UP000010433"/>
    </source>
</evidence>
<protein>
    <submittedName>
        <fullName evidence="2">DNA-binding helix-turn-helix protein</fullName>
    </submittedName>
</protein>
<dbReference type="PATRIC" id="fig|1127699.3.peg.1603"/>
<dbReference type="STRING" id="1127699.HMPREF9151_01735"/>